<evidence type="ECO:0008006" key="3">
    <source>
        <dbReference type="Google" id="ProtNLM"/>
    </source>
</evidence>
<gene>
    <name evidence="1" type="ORF">KPH14_001336</name>
</gene>
<accession>A0AAD9VHX3</accession>
<evidence type="ECO:0000313" key="2">
    <source>
        <dbReference type="Proteomes" id="UP001258017"/>
    </source>
</evidence>
<dbReference type="EMBL" id="JAIFRP010004472">
    <property type="protein sequence ID" value="KAK2575253.1"/>
    <property type="molecule type" value="Genomic_DNA"/>
</dbReference>
<protein>
    <recommendedName>
        <fullName evidence="3">DUF4219 domain-containing protein</fullName>
    </recommendedName>
</protein>
<dbReference type="AlphaFoldDB" id="A0AAD9VHX3"/>
<keyword evidence="2" id="KW-1185">Reference proteome</keyword>
<dbReference type="PANTHER" id="PTHR47481">
    <property type="match status" value="1"/>
</dbReference>
<organism evidence="1 2">
    <name type="scientific">Odynerus spinipes</name>
    <dbReference type="NCBI Taxonomy" id="1348599"/>
    <lineage>
        <taxon>Eukaryota</taxon>
        <taxon>Metazoa</taxon>
        <taxon>Ecdysozoa</taxon>
        <taxon>Arthropoda</taxon>
        <taxon>Hexapoda</taxon>
        <taxon>Insecta</taxon>
        <taxon>Pterygota</taxon>
        <taxon>Neoptera</taxon>
        <taxon>Endopterygota</taxon>
        <taxon>Hymenoptera</taxon>
        <taxon>Apocrita</taxon>
        <taxon>Aculeata</taxon>
        <taxon>Vespoidea</taxon>
        <taxon>Vespidae</taxon>
        <taxon>Eumeninae</taxon>
        <taxon>Odynerus</taxon>
    </lineage>
</organism>
<reference evidence="1" key="1">
    <citation type="submission" date="2021-08" db="EMBL/GenBank/DDBJ databases">
        <authorList>
            <person name="Misof B."/>
            <person name="Oliver O."/>
            <person name="Podsiadlowski L."/>
            <person name="Donath A."/>
            <person name="Peters R."/>
            <person name="Mayer C."/>
            <person name="Rust J."/>
            <person name="Gunkel S."/>
            <person name="Lesny P."/>
            <person name="Martin S."/>
            <person name="Oeyen J.P."/>
            <person name="Petersen M."/>
            <person name="Panagiotis P."/>
            <person name="Wilbrandt J."/>
            <person name="Tanja T."/>
        </authorList>
    </citation>
    <scope>NUCLEOTIDE SEQUENCE</scope>
    <source>
        <strain evidence="1">GBR_01_08_01A</strain>
        <tissue evidence="1">Thorax + abdomen</tissue>
    </source>
</reference>
<dbReference type="Proteomes" id="UP001258017">
    <property type="component" value="Unassembled WGS sequence"/>
</dbReference>
<reference evidence="1" key="2">
    <citation type="journal article" date="2023" name="Commun. Biol.">
        <title>Intrasexual cuticular hydrocarbon dimorphism in a wasp sheds light on hydrocarbon biosynthesis genes in Hymenoptera.</title>
        <authorList>
            <person name="Moris V.C."/>
            <person name="Podsiadlowski L."/>
            <person name="Martin S."/>
            <person name="Oeyen J.P."/>
            <person name="Donath A."/>
            <person name="Petersen M."/>
            <person name="Wilbrandt J."/>
            <person name="Misof B."/>
            <person name="Liedtke D."/>
            <person name="Thamm M."/>
            <person name="Scheiner R."/>
            <person name="Schmitt T."/>
            <person name="Niehuis O."/>
        </authorList>
    </citation>
    <scope>NUCLEOTIDE SEQUENCE</scope>
    <source>
        <strain evidence="1">GBR_01_08_01A</strain>
    </source>
</reference>
<sequence length="162" mass="18110">MTNQPSTSVAQSTTLLMGNIPSVEPKLDGCSNYSSWKFVMKMSLMGMDLWDCIDCENASTLDQKRNQKALACICLNVKTHCHVHLKDVISAKDAWSNLKNAYEDKGLPRILNLMRALLKIEYDQFGNMNQYVSEVLNLSQKLIDIGNPVDDKLLAVIMLAGL</sequence>
<dbReference type="Pfam" id="PF14223">
    <property type="entry name" value="Retrotran_gag_2"/>
    <property type="match status" value="1"/>
</dbReference>
<name>A0AAD9VHX3_9HYME</name>
<comment type="caution">
    <text evidence="1">The sequence shown here is derived from an EMBL/GenBank/DDBJ whole genome shotgun (WGS) entry which is preliminary data.</text>
</comment>
<dbReference type="PANTHER" id="PTHR47481:SF36">
    <property type="entry name" value="CCHC-TYPE DOMAIN-CONTAINING PROTEIN"/>
    <property type="match status" value="1"/>
</dbReference>
<evidence type="ECO:0000313" key="1">
    <source>
        <dbReference type="EMBL" id="KAK2575253.1"/>
    </source>
</evidence>
<proteinExistence type="predicted"/>